<evidence type="ECO:0000313" key="3">
    <source>
        <dbReference type="Proteomes" id="UP001295740"/>
    </source>
</evidence>
<dbReference type="AlphaFoldDB" id="A0AAI8YER3"/>
<feature type="region of interest" description="Disordered" evidence="1">
    <location>
        <begin position="80"/>
        <end position="113"/>
    </location>
</feature>
<dbReference type="Proteomes" id="UP001295740">
    <property type="component" value="Unassembled WGS sequence"/>
</dbReference>
<evidence type="ECO:0000313" key="2">
    <source>
        <dbReference type="EMBL" id="CAJ2504588.1"/>
    </source>
</evidence>
<organism evidence="2 3">
    <name type="scientific">Anthostomella pinea</name>
    <dbReference type="NCBI Taxonomy" id="933095"/>
    <lineage>
        <taxon>Eukaryota</taxon>
        <taxon>Fungi</taxon>
        <taxon>Dikarya</taxon>
        <taxon>Ascomycota</taxon>
        <taxon>Pezizomycotina</taxon>
        <taxon>Sordariomycetes</taxon>
        <taxon>Xylariomycetidae</taxon>
        <taxon>Xylariales</taxon>
        <taxon>Xylariaceae</taxon>
        <taxon>Anthostomella</taxon>
    </lineage>
</organism>
<feature type="compositionally biased region" description="Basic and acidic residues" evidence="1">
    <location>
        <begin position="55"/>
        <end position="64"/>
    </location>
</feature>
<reference evidence="2" key="1">
    <citation type="submission" date="2023-10" db="EMBL/GenBank/DDBJ databases">
        <authorList>
            <person name="Hackl T."/>
        </authorList>
    </citation>
    <scope>NUCLEOTIDE SEQUENCE</scope>
</reference>
<proteinExistence type="predicted"/>
<comment type="caution">
    <text evidence="2">The sequence shown here is derived from an EMBL/GenBank/DDBJ whole genome shotgun (WGS) entry which is preliminary data.</text>
</comment>
<accession>A0AAI8YER3</accession>
<protein>
    <submittedName>
        <fullName evidence="2">Uu.00g119820.m01.CDS01</fullName>
    </submittedName>
</protein>
<dbReference type="EMBL" id="CAUWAG010000006">
    <property type="protein sequence ID" value="CAJ2504588.1"/>
    <property type="molecule type" value="Genomic_DNA"/>
</dbReference>
<feature type="compositionally biased region" description="Polar residues" evidence="1">
    <location>
        <begin position="93"/>
        <end position="103"/>
    </location>
</feature>
<evidence type="ECO:0000256" key="1">
    <source>
        <dbReference type="SAM" id="MobiDB-lite"/>
    </source>
</evidence>
<keyword evidence="3" id="KW-1185">Reference proteome</keyword>
<sequence>MRSPIGDQEILAILRDQGGSKGRLMAPACGAYHESQRTETKAAQALPPLPPLPQQKDESVKKDEPKAKYQLALIGVEPKSTLTKKSNKRVKTTHQAPTFSMPTGSRLPSRGSTPIISAFLKGLTGHVPDSVESPLARKTRRNL</sequence>
<gene>
    <name evidence="2" type="ORF">KHLLAP_LOCUS5056</name>
</gene>
<feature type="region of interest" description="Disordered" evidence="1">
    <location>
        <begin position="38"/>
        <end position="64"/>
    </location>
</feature>
<name>A0AAI8YER3_9PEZI</name>